<dbReference type="CDD" id="cd18787">
    <property type="entry name" value="SF2_C_DEAD"/>
    <property type="match status" value="1"/>
</dbReference>
<dbReference type="InterPro" id="IPR044742">
    <property type="entry name" value="DEAD/DEAH_RhlB"/>
</dbReference>
<feature type="domain" description="Helicase ATP-binding" evidence="9">
    <location>
        <begin position="32"/>
        <end position="216"/>
    </location>
</feature>
<evidence type="ECO:0000313" key="12">
    <source>
        <dbReference type="EMBL" id="AGH44794.1"/>
    </source>
</evidence>
<dbReference type="RefSeq" id="WP_007635317.1">
    <property type="nucleotide sequence ID" value="NC_020514.1"/>
</dbReference>
<name>K7A182_9ALTE</name>
<keyword evidence="13" id="KW-1185">Reference proteome</keyword>
<keyword evidence="4 7" id="KW-0067">ATP-binding</keyword>
<dbReference type="PROSITE" id="PS51192">
    <property type="entry name" value="HELICASE_ATP_BIND_1"/>
    <property type="match status" value="1"/>
</dbReference>
<evidence type="ECO:0000256" key="4">
    <source>
        <dbReference type="ARBA" id="ARBA00022840"/>
    </source>
</evidence>
<dbReference type="OrthoDB" id="9805696at2"/>
<evidence type="ECO:0000259" key="11">
    <source>
        <dbReference type="PROSITE" id="PS51195"/>
    </source>
</evidence>
<dbReference type="Proteomes" id="UP000011864">
    <property type="component" value="Chromosome"/>
</dbReference>
<feature type="region of interest" description="Disordered" evidence="8">
    <location>
        <begin position="387"/>
        <end position="422"/>
    </location>
</feature>
<dbReference type="GO" id="GO:0005829">
    <property type="term" value="C:cytosol"/>
    <property type="evidence" value="ECO:0007669"/>
    <property type="project" value="TreeGrafter"/>
</dbReference>
<dbReference type="InterPro" id="IPR000629">
    <property type="entry name" value="RNA-helicase_DEAD-box_CS"/>
</dbReference>
<evidence type="ECO:0000256" key="7">
    <source>
        <dbReference type="RuleBase" id="RU000492"/>
    </source>
</evidence>
<dbReference type="CDD" id="cd00268">
    <property type="entry name" value="DEADc"/>
    <property type="match status" value="1"/>
</dbReference>
<keyword evidence="1 7" id="KW-0547">Nucleotide-binding</keyword>
<dbReference type="PROSITE" id="PS51195">
    <property type="entry name" value="Q_MOTIF"/>
    <property type="match status" value="1"/>
</dbReference>
<dbReference type="SMART" id="SM00490">
    <property type="entry name" value="HELICc"/>
    <property type="match status" value="1"/>
</dbReference>
<dbReference type="PROSITE" id="PS00039">
    <property type="entry name" value="DEAD_ATP_HELICASE"/>
    <property type="match status" value="1"/>
</dbReference>
<dbReference type="SMART" id="SM00487">
    <property type="entry name" value="DEXDc"/>
    <property type="match status" value="1"/>
</dbReference>
<dbReference type="eggNOG" id="COG0513">
    <property type="taxonomic scope" value="Bacteria"/>
</dbReference>
<dbReference type="AlphaFoldDB" id="K7A182"/>
<evidence type="ECO:0000256" key="3">
    <source>
        <dbReference type="ARBA" id="ARBA00022806"/>
    </source>
</evidence>
<dbReference type="InterPro" id="IPR014001">
    <property type="entry name" value="Helicase_ATP-bd"/>
</dbReference>
<dbReference type="InterPro" id="IPR001650">
    <property type="entry name" value="Helicase_C-like"/>
</dbReference>
<evidence type="ECO:0000256" key="8">
    <source>
        <dbReference type="SAM" id="MobiDB-lite"/>
    </source>
</evidence>
<dbReference type="PANTHER" id="PTHR47959:SF13">
    <property type="entry name" value="ATP-DEPENDENT RNA HELICASE RHLE"/>
    <property type="match status" value="1"/>
</dbReference>
<evidence type="ECO:0000259" key="10">
    <source>
        <dbReference type="PROSITE" id="PS51194"/>
    </source>
</evidence>
<evidence type="ECO:0000313" key="13">
    <source>
        <dbReference type="Proteomes" id="UP000011864"/>
    </source>
</evidence>
<organism evidence="12 13">
    <name type="scientific">Paraglaciecola psychrophila 170</name>
    <dbReference type="NCBI Taxonomy" id="1129794"/>
    <lineage>
        <taxon>Bacteria</taxon>
        <taxon>Pseudomonadati</taxon>
        <taxon>Pseudomonadota</taxon>
        <taxon>Gammaproteobacteria</taxon>
        <taxon>Alteromonadales</taxon>
        <taxon>Alteromonadaceae</taxon>
        <taxon>Paraglaciecola</taxon>
    </lineage>
</organism>
<evidence type="ECO:0000259" key="9">
    <source>
        <dbReference type="PROSITE" id="PS51192"/>
    </source>
</evidence>
<proteinExistence type="inferred from homology"/>
<dbReference type="KEGG" id="gps:C427_2685"/>
<dbReference type="Pfam" id="PF00270">
    <property type="entry name" value="DEAD"/>
    <property type="match status" value="1"/>
</dbReference>
<sequence>MTFGSLGLCDELLHTVVEQGYTTPSPIQIEAIPAVLSQRDVIAVAHTGTGKTASFTLPMLQLLAAKFIQNDVIKSSPSPHPQCLRALIITPTRELAAQVALSVQHYSRHMNIRSAAVFGGVRIEPQVLQLQAGLDVLVATPGRLVDLYDQQAVNFEQLEILVLDEADRMLDLGFIDNIRHIQTLLPNKLQTLMFSATFSKEIKSLAKGMLNNPISIEVAAAKSTVDRIKQKLHPVEKERKSELLIHLIKKNNWRQVLVFSRTKKGADNLVMQLDKAGVNAASIHANRTQHARTLALDGFKNGNVVVLVATDIASRGIDVNHLPCVVNFDLPYEPEDYVHRIGRTGRAGSSGLAILLFSEDEFKQLQSIERLIGRKFEREIIPGFAPNKRASVDTSDDDEYGNFEADTKPQNRGQSKRRRNRI</sequence>
<dbReference type="SUPFAM" id="SSF52540">
    <property type="entry name" value="P-loop containing nucleoside triphosphate hydrolases"/>
    <property type="match status" value="1"/>
</dbReference>
<protein>
    <submittedName>
        <fullName evidence="12">ATP-dependent RNA helicase</fullName>
    </submittedName>
</protein>
<evidence type="ECO:0000256" key="6">
    <source>
        <dbReference type="PROSITE-ProRule" id="PRU00552"/>
    </source>
</evidence>
<dbReference type="InterPro" id="IPR014014">
    <property type="entry name" value="RNA_helicase_DEAD_Q_motif"/>
</dbReference>
<dbReference type="InterPro" id="IPR050079">
    <property type="entry name" value="DEAD_box_RNA_helicase"/>
</dbReference>
<dbReference type="InterPro" id="IPR027417">
    <property type="entry name" value="P-loop_NTPase"/>
</dbReference>
<dbReference type="GO" id="GO:0016787">
    <property type="term" value="F:hydrolase activity"/>
    <property type="evidence" value="ECO:0007669"/>
    <property type="project" value="UniProtKB-KW"/>
</dbReference>
<accession>K7A182</accession>
<feature type="domain" description="DEAD-box RNA helicase Q" evidence="11">
    <location>
        <begin position="1"/>
        <end position="29"/>
    </location>
</feature>
<evidence type="ECO:0000256" key="5">
    <source>
        <dbReference type="ARBA" id="ARBA00038437"/>
    </source>
</evidence>
<dbReference type="GO" id="GO:0003676">
    <property type="term" value="F:nucleic acid binding"/>
    <property type="evidence" value="ECO:0007669"/>
    <property type="project" value="InterPro"/>
</dbReference>
<dbReference type="Gene3D" id="3.40.50.300">
    <property type="entry name" value="P-loop containing nucleotide triphosphate hydrolases"/>
    <property type="match status" value="2"/>
</dbReference>
<dbReference type="PROSITE" id="PS51194">
    <property type="entry name" value="HELICASE_CTER"/>
    <property type="match status" value="1"/>
</dbReference>
<reference evidence="12 13" key="1">
    <citation type="journal article" date="2013" name="Genome Announc.">
        <title>Complete Genome Sequence of Glaciecola psychrophila Strain 170T.</title>
        <authorList>
            <person name="Yin J."/>
            <person name="Chen J."/>
            <person name="Liu G."/>
            <person name="Yu Y."/>
            <person name="Song L."/>
            <person name="Wang X."/>
            <person name="Qu X."/>
        </authorList>
    </citation>
    <scope>NUCLEOTIDE SEQUENCE [LARGE SCALE GENOMIC DNA]</scope>
    <source>
        <strain evidence="12 13">170</strain>
    </source>
</reference>
<dbReference type="InterPro" id="IPR011545">
    <property type="entry name" value="DEAD/DEAH_box_helicase_dom"/>
</dbReference>
<evidence type="ECO:0000256" key="2">
    <source>
        <dbReference type="ARBA" id="ARBA00022801"/>
    </source>
</evidence>
<keyword evidence="3 7" id="KW-0347">Helicase</keyword>
<feature type="short sequence motif" description="Q motif" evidence="6">
    <location>
        <begin position="1"/>
        <end position="29"/>
    </location>
</feature>
<dbReference type="STRING" id="1129794.C427_2685"/>
<dbReference type="PATRIC" id="fig|1129794.4.peg.2665"/>
<feature type="domain" description="Helicase C-terminal" evidence="10">
    <location>
        <begin position="227"/>
        <end position="392"/>
    </location>
</feature>
<dbReference type="GO" id="GO:0005524">
    <property type="term" value="F:ATP binding"/>
    <property type="evidence" value="ECO:0007669"/>
    <property type="project" value="UniProtKB-KW"/>
</dbReference>
<dbReference type="HOGENOM" id="CLU_003041_28_3_6"/>
<gene>
    <name evidence="12" type="ORF">C427_2685</name>
</gene>
<comment type="similarity">
    <text evidence="5 7">Belongs to the DEAD box helicase family.</text>
</comment>
<dbReference type="EMBL" id="CP003837">
    <property type="protein sequence ID" value="AGH44794.1"/>
    <property type="molecule type" value="Genomic_DNA"/>
</dbReference>
<evidence type="ECO:0000256" key="1">
    <source>
        <dbReference type="ARBA" id="ARBA00022741"/>
    </source>
</evidence>
<keyword evidence="2 7" id="KW-0378">Hydrolase</keyword>
<dbReference type="Pfam" id="PF00271">
    <property type="entry name" value="Helicase_C"/>
    <property type="match status" value="1"/>
</dbReference>
<dbReference type="GO" id="GO:0003724">
    <property type="term" value="F:RNA helicase activity"/>
    <property type="evidence" value="ECO:0007669"/>
    <property type="project" value="InterPro"/>
</dbReference>
<dbReference type="PANTHER" id="PTHR47959">
    <property type="entry name" value="ATP-DEPENDENT RNA HELICASE RHLE-RELATED"/>
    <property type="match status" value="1"/>
</dbReference>